<keyword evidence="1" id="KW-0732">Signal</keyword>
<dbReference type="AlphaFoldDB" id="W2HTK8"/>
<name>W2HTK8_PHYNI</name>
<evidence type="ECO:0000256" key="1">
    <source>
        <dbReference type="SAM" id="SignalP"/>
    </source>
</evidence>
<protein>
    <submittedName>
        <fullName evidence="2">Uncharacterized protein</fullName>
    </submittedName>
</protein>
<feature type="chain" id="PRO_5004817095" evidence="1">
    <location>
        <begin position="21"/>
        <end position="110"/>
    </location>
</feature>
<dbReference type="EMBL" id="KI676538">
    <property type="protein sequence ID" value="ETL25285.1"/>
    <property type="molecule type" value="Genomic_DNA"/>
</dbReference>
<sequence>MKFSLVITPLLGIAFQAVEASLHLRVHIMTELASADQQCEWENKAVKCDSETFCQKSDRHTGFCMKKKPGLGDQCGGKGVDGPWAVPCNGDDLECVLESDTMSKCQKSSE</sequence>
<feature type="signal peptide" evidence="1">
    <location>
        <begin position="1"/>
        <end position="20"/>
    </location>
</feature>
<dbReference type="VEuPathDB" id="FungiDB:PPTG_06290"/>
<proteinExistence type="predicted"/>
<gene>
    <name evidence="2" type="ORF">L916_20843</name>
</gene>
<reference evidence="2" key="1">
    <citation type="submission" date="2013-11" db="EMBL/GenBank/DDBJ databases">
        <title>The Genome Sequence of Phytophthora parasitica CJ05E6.</title>
        <authorList>
            <consortium name="The Broad Institute Genomics Platform"/>
            <person name="Russ C."/>
            <person name="Tyler B."/>
            <person name="Panabieres F."/>
            <person name="Shan W."/>
            <person name="Tripathy S."/>
            <person name="Grunwald N."/>
            <person name="Machado M."/>
            <person name="Johnson C.S."/>
            <person name="Arredondo F."/>
            <person name="Hong C."/>
            <person name="Coffey M."/>
            <person name="Young S.K."/>
            <person name="Zeng Q."/>
            <person name="Gargeya S."/>
            <person name="Fitzgerald M."/>
            <person name="Abouelleil A."/>
            <person name="Alvarado L."/>
            <person name="Chapman S.B."/>
            <person name="Gainer-Dewar J."/>
            <person name="Goldberg J."/>
            <person name="Griggs A."/>
            <person name="Gujja S."/>
            <person name="Hansen M."/>
            <person name="Howarth C."/>
            <person name="Imamovic A."/>
            <person name="Ireland A."/>
            <person name="Larimer J."/>
            <person name="McCowan C."/>
            <person name="Murphy C."/>
            <person name="Pearson M."/>
            <person name="Poon T.W."/>
            <person name="Priest M."/>
            <person name="Roberts A."/>
            <person name="Saif S."/>
            <person name="Shea T."/>
            <person name="Sykes S."/>
            <person name="Wortman J."/>
            <person name="Nusbaum C."/>
            <person name="Birren B."/>
        </authorList>
    </citation>
    <scope>NUCLEOTIDE SEQUENCE [LARGE SCALE GENOMIC DNA]</scope>
    <source>
        <strain evidence="2">CJ05E6</strain>
    </source>
</reference>
<evidence type="ECO:0000313" key="2">
    <source>
        <dbReference type="EMBL" id="ETL25285.1"/>
    </source>
</evidence>
<accession>W2HTK8</accession>
<dbReference type="Proteomes" id="UP000053864">
    <property type="component" value="Unassembled WGS sequence"/>
</dbReference>
<organism evidence="2">
    <name type="scientific">Phytophthora nicotianae</name>
    <name type="common">Potato buckeye rot agent</name>
    <name type="synonym">Phytophthora parasitica</name>
    <dbReference type="NCBI Taxonomy" id="4792"/>
    <lineage>
        <taxon>Eukaryota</taxon>
        <taxon>Sar</taxon>
        <taxon>Stramenopiles</taxon>
        <taxon>Oomycota</taxon>
        <taxon>Peronosporomycetes</taxon>
        <taxon>Peronosporales</taxon>
        <taxon>Peronosporaceae</taxon>
        <taxon>Phytophthora</taxon>
    </lineage>
</organism>